<evidence type="ECO:0000313" key="8">
    <source>
        <dbReference type="EMBL" id="KAK7748264.1"/>
    </source>
</evidence>
<dbReference type="AlphaFoldDB" id="A0AAN9YMW3"/>
<dbReference type="PROSITE" id="PS51387">
    <property type="entry name" value="FAD_PCMH"/>
    <property type="match status" value="1"/>
</dbReference>
<dbReference type="InterPro" id="IPR006094">
    <property type="entry name" value="Oxid_FAD_bind_N"/>
</dbReference>
<evidence type="ECO:0000256" key="4">
    <source>
        <dbReference type="ARBA" id="ARBA00022827"/>
    </source>
</evidence>
<dbReference type="InterPro" id="IPR016169">
    <property type="entry name" value="FAD-bd_PCMH_sub2"/>
</dbReference>
<dbReference type="Gene3D" id="3.30.465.10">
    <property type="match status" value="1"/>
</dbReference>
<keyword evidence="2" id="KW-0285">Flavoprotein</keyword>
<proteinExistence type="inferred from homology"/>
<dbReference type="Gene3D" id="3.40.462.20">
    <property type="match status" value="1"/>
</dbReference>
<evidence type="ECO:0000256" key="3">
    <source>
        <dbReference type="ARBA" id="ARBA00022729"/>
    </source>
</evidence>
<comment type="caution">
    <text evidence="8">The sequence shown here is derived from an EMBL/GenBank/DDBJ whole genome shotgun (WGS) entry which is preliminary data.</text>
</comment>
<protein>
    <recommendedName>
        <fullName evidence="7">FAD-binding PCMH-type domain-containing protein</fullName>
    </recommendedName>
</protein>
<dbReference type="Pfam" id="PF08031">
    <property type="entry name" value="BBE"/>
    <property type="match status" value="1"/>
</dbReference>
<organism evidence="8 9">
    <name type="scientific">Diatrype stigma</name>
    <dbReference type="NCBI Taxonomy" id="117547"/>
    <lineage>
        <taxon>Eukaryota</taxon>
        <taxon>Fungi</taxon>
        <taxon>Dikarya</taxon>
        <taxon>Ascomycota</taxon>
        <taxon>Pezizomycotina</taxon>
        <taxon>Sordariomycetes</taxon>
        <taxon>Xylariomycetidae</taxon>
        <taxon>Xylariales</taxon>
        <taxon>Diatrypaceae</taxon>
        <taxon>Diatrype</taxon>
    </lineage>
</organism>
<dbReference type="InterPro" id="IPR012951">
    <property type="entry name" value="BBE"/>
</dbReference>
<dbReference type="PANTHER" id="PTHR42973">
    <property type="entry name" value="BINDING OXIDOREDUCTASE, PUTATIVE (AFU_ORTHOLOGUE AFUA_1G17690)-RELATED"/>
    <property type="match status" value="1"/>
</dbReference>
<dbReference type="Proteomes" id="UP001320420">
    <property type="component" value="Unassembled WGS sequence"/>
</dbReference>
<evidence type="ECO:0000256" key="2">
    <source>
        <dbReference type="ARBA" id="ARBA00022630"/>
    </source>
</evidence>
<sequence>MKSLISVACLWLLYPATSYAQSSTNLSEILTADDVNWSPGTVVAFPGSTEFSNATERSNLFGEPTFGASVTPVNEEDVALAVKVAVENGIDFMATGGRHGTGLGYSKMQGGLAIDLSSFKTAEVHADNDTITIGGAAAIRDFSEQLSDAGLMLPSGSCSCPGYTGLAVGGGIGRYYGSLGLVSDRMLSARVVTATGDIIQVSDQENTDLFWALRGAGANFGIVLSATYQAVKMADHADGNALTVDLVFDPEKAPAYFAHLEGLELPGNVAGMHFVRYNSTNDWAEVFANWVWFGAEEEGRTFIAQFIEFGPYSVKNFEYLPASQLNAVAGDGVGQNEMCVPGIYGNTYSSNLKTYTASLFQNILDSLNEFYATYPEASSSVAELSLFPNQAVAAYPDDFNAVAWRDTKAFFSVTSSYTDAGLQNQTLLDAGDQLGTALRSDWIENGGYSDNGGACYINYSRGDESLEVIYGDKLAQLVELKKKWDPNTVFAFKNPIPTSLP</sequence>
<dbReference type="GO" id="GO:0071949">
    <property type="term" value="F:FAD binding"/>
    <property type="evidence" value="ECO:0007669"/>
    <property type="project" value="InterPro"/>
</dbReference>
<evidence type="ECO:0000313" key="9">
    <source>
        <dbReference type="Proteomes" id="UP001320420"/>
    </source>
</evidence>
<gene>
    <name evidence="8" type="ORF">SLS62_008724</name>
</gene>
<dbReference type="EMBL" id="JAKJXP020000084">
    <property type="protein sequence ID" value="KAK7748264.1"/>
    <property type="molecule type" value="Genomic_DNA"/>
</dbReference>
<evidence type="ECO:0000256" key="6">
    <source>
        <dbReference type="SAM" id="SignalP"/>
    </source>
</evidence>
<feature type="signal peptide" evidence="6">
    <location>
        <begin position="1"/>
        <end position="20"/>
    </location>
</feature>
<keyword evidence="4" id="KW-0274">FAD</keyword>
<dbReference type="InterPro" id="IPR016166">
    <property type="entry name" value="FAD-bd_PCMH"/>
</dbReference>
<dbReference type="SUPFAM" id="SSF56176">
    <property type="entry name" value="FAD-binding/transporter-associated domain-like"/>
    <property type="match status" value="1"/>
</dbReference>
<keyword evidence="3 6" id="KW-0732">Signal</keyword>
<name>A0AAN9YMW3_9PEZI</name>
<keyword evidence="5" id="KW-0560">Oxidoreductase</keyword>
<dbReference type="InterPro" id="IPR036318">
    <property type="entry name" value="FAD-bd_PCMH-like_sf"/>
</dbReference>
<reference evidence="8 9" key="1">
    <citation type="submission" date="2024-02" db="EMBL/GenBank/DDBJ databases">
        <title>De novo assembly and annotation of 12 fungi associated with fruit tree decline syndrome in Ontario, Canada.</title>
        <authorList>
            <person name="Sulman M."/>
            <person name="Ellouze W."/>
            <person name="Ilyukhin E."/>
        </authorList>
    </citation>
    <scope>NUCLEOTIDE SEQUENCE [LARGE SCALE GENOMIC DNA]</scope>
    <source>
        <strain evidence="8 9">M11/M66-122</strain>
    </source>
</reference>
<dbReference type="Pfam" id="PF01565">
    <property type="entry name" value="FAD_binding_4"/>
    <property type="match status" value="1"/>
</dbReference>
<dbReference type="GO" id="GO:0016491">
    <property type="term" value="F:oxidoreductase activity"/>
    <property type="evidence" value="ECO:0007669"/>
    <property type="project" value="UniProtKB-KW"/>
</dbReference>
<evidence type="ECO:0000259" key="7">
    <source>
        <dbReference type="PROSITE" id="PS51387"/>
    </source>
</evidence>
<dbReference type="InterPro" id="IPR050416">
    <property type="entry name" value="FAD-linked_Oxidoreductase"/>
</dbReference>
<accession>A0AAN9YMW3</accession>
<feature type="domain" description="FAD-binding PCMH-type" evidence="7">
    <location>
        <begin position="61"/>
        <end position="233"/>
    </location>
</feature>
<feature type="chain" id="PRO_5042825773" description="FAD-binding PCMH-type domain-containing protein" evidence="6">
    <location>
        <begin position="21"/>
        <end position="501"/>
    </location>
</feature>
<dbReference type="PANTHER" id="PTHR42973:SF32">
    <property type="entry name" value="FAD-LINKED OXIDOREDUCTASE AFOF"/>
    <property type="match status" value="1"/>
</dbReference>
<evidence type="ECO:0000256" key="1">
    <source>
        <dbReference type="ARBA" id="ARBA00005466"/>
    </source>
</evidence>
<keyword evidence="9" id="KW-1185">Reference proteome</keyword>
<evidence type="ECO:0000256" key="5">
    <source>
        <dbReference type="ARBA" id="ARBA00023002"/>
    </source>
</evidence>
<comment type="similarity">
    <text evidence="1">Belongs to the oxygen-dependent FAD-linked oxidoreductase family.</text>
</comment>